<protein>
    <recommendedName>
        <fullName evidence="2">IrrE N-terminal-like domain-containing protein</fullName>
    </recommendedName>
</protein>
<dbReference type="InterPro" id="IPR010359">
    <property type="entry name" value="IrrE_HExxH"/>
</dbReference>
<proteinExistence type="predicted"/>
<accession>A0ABP7BKG2</accession>
<feature type="domain" description="IrrE N-terminal-like" evidence="2">
    <location>
        <begin position="29"/>
        <end position="119"/>
    </location>
</feature>
<keyword evidence="4" id="KW-1185">Reference proteome</keyword>
<comment type="caution">
    <text evidence="3">The sequence shown here is derived from an EMBL/GenBank/DDBJ whole genome shotgun (WGS) entry which is preliminary data.</text>
</comment>
<dbReference type="Pfam" id="PF06114">
    <property type="entry name" value="Peptidase_M78"/>
    <property type="match status" value="1"/>
</dbReference>
<evidence type="ECO:0000259" key="2">
    <source>
        <dbReference type="Pfam" id="PF06114"/>
    </source>
</evidence>
<evidence type="ECO:0000313" key="3">
    <source>
        <dbReference type="EMBL" id="GAA3661980.1"/>
    </source>
</evidence>
<evidence type="ECO:0000256" key="1">
    <source>
        <dbReference type="SAM" id="MobiDB-lite"/>
    </source>
</evidence>
<name>A0ABP7BKG2_9MICO</name>
<reference evidence="4" key="1">
    <citation type="journal article" date="2019" name="Int. J. Syst. Evol. Microbiol.">
        <title>The Global Catalogue of Microorganisms (GCM) 10K type strain sequencing project: providing services to taxonomists for standard genome sequencing and annotation.</title>
        <authorList>
            <consortium name="The Broad Institute Genomics Platform"/>
            <consortium name="The Broad Institute Genome Sequencing Center for Infectious Disease"/>
            <person name="Wu L."/>
            <person name="Ma J."/>
        </authorList>
    </citation>
    <scope>NUCLEOTIDE SEQUENCE [LARGE SCALE GENOMIC DNA]</scope>
    <source>
        <strain evidence="4">JCM 16546</strain>
    </source>
</reference>
<dbReference type="EMBL" id="BAAAYV010000012">
    <property type="protein sequence ID" value="GAA3661980.1"/>
    <property type="molecule type" value="Genomic_DNA"/>
</dbReference>
<feature type="region of interest" description="Disordered" evidence="1">
    <location>
        <begin position="127"/>
        <end position="149"/>
    </location>
</feature>
<sequence>MDDLTRLAAESGLEVSTAHLPGDLLGAYLPEQRRILLDARLTPVERRCVLAHELGHAHYGHRHVGAPGALSAATAAQERQADLYAARLLISADAYERAERLGSGAEFLADELEVTADLIDAYRQWLDRGPPRPATHAEPARPGDAGPPS</sequence>
<dbReference type="Proteomes" id="UP001410795">
    <property type="component" value="Unassembled WGS sequence"/>
</dbReference>
<evidence type="ECO:0000313" key="4">
    <source>
        <dbReference type="Proteomes" id="UP001410795"/>
    </source>
</evidence>
<dbReference type="Gene3D" id="1.10.10.2910">
    <property type="match status" value="1"/>
</dbReference>
<organism evidence="3 4">
    <name type="scientific">Microbacterium marinilacus</name>
    <dbReference type="NCBI Taxonomy" id="415209"/>
    <lineage>
        <taxon>Bacteria</taxon>
        <taxon>Bacillati</taxon>
        <taxon>Actinomycetota</taxon>
        <taxon>Actinomycetes</taxon>
        <taxon>Micrococcales</taxon>
        <taxon>Microbacteriaceae</taxon>
        <taxon>Microbacterium</taxon>
    </lineage>
</organism>
<dbReference type="RefSeq" id="WP_221859451.1">
    <property type="nucleotide sequence ID" value="NZ_BAAAYV010000012.1"/>
</dbReference>
<gene>
    <name evidence="3" type="ORF">GCM10022202_24280</name>
</gene>